<accession>A0A195C9P4</accession>
<protein>
    <submittedName>
        <fullName evidence="2">Uncharacterized protein</fullName>
    </submittedName>
</protein>
<keyword evidence="3" id="KW-1185">Reference proteome</keyword>
<feature type="region of interest" description="Disordered" evidence="1">
    <location>
        <begin position="80"/>
        <end position="99"/>
    </location>
</feature>
<evidence type="ECO:0000313" key="2">
    <source>
        <dbReference type="EMBL" id="KYM97584.1"/>
    </source>
</evidence>
<organism evidence="2 3">
    <name type="scientific">Cyphomyrmex costatus</name>
    <dbReference type="NCBI Taxonomy" id="456900"/>
    <lineage>
        <taxon>Eukaryota</taxon>
        <taxon>Metazoa</taxon>
        <taxon>Ecdysozoa</taxon>
        <taxon>Arthropoda</taxon>
        <taxon>Hexapoda</taxon>
        <taxon>Insecta</taxon>
        <taxon>Pterygota</taxon>
        <taxon>Neoptera</taxon>
        <taxon>Endopterygota</taxon>
        <taxon>Hymenoptera</taxon>
        <taxon>Apocrita</taxon>
        <taxon>Aculeata</taxon>
        <taxon>Formicoidea</taxon>
        <taxon>Formicidae</taxon>
        <taxon>Myrmicinae</taxon>
        <taxon>Cyphomyrmex</taxon>
    </lineage>
</organism>
<dbReference type="AlphaFoldDB" id="A0A195C9P4"/>
<reference evidence="2 3" key="1">
    <citation type="submission" date="2016-03" db="EMBL/GenBank/DDBJ databases">
        <title>Cyphomyrmex costatus WGS genome.</title>
        <authorList>
            <person name="Nygaard S."/>
            <person name="Hu H."/>
            <person name="Boomsma J."/>
            <person name="Zhang G."/>
        </authorList>
    </citation>
    <scope>NUCLEOTIDE SEQUENCE [LARGE SCALE GENOMIC DNA]</scope>
    <source>
        <strain evidence="2">MS0001</strain>
        <tissue evidence="2">Whole body</tissue>
    </source>
</reference>
<gene>
    <name evidence="2" type="ORF">ALC62_11878</name>
</gene>
<evidence type="ECO:0000256" key="1">
    <source>
        <dbReference type="SAM" id="MobiDB-lite"/>
    </source>
</evidence>
<name>A0A195C9P4_9HYME</name>
<dbReference type="EMBL" id="KQ978068">
    <property type="protein sequence ID" value="KYM97584.1"/>
    <property type="molecule type" value="Genomic_DNA"/>
</dbReference>
<proteinExistence type="predicted"/>
<sequence length="133" mass="14239">MAELKAAPLFGSVRLQQRLTRGYTTARTPVSPAASAFAVAASSPAATPRRYPCVYHGVQHDGCTACRENKVPVDGVRCSRSSPIVKPSRPAQISVDGKRPPAYRYGPEYRCGHGCGLKTRVTRAHSVQVSSSV</sequence>
<evidence type="ECO:0000313" key="3">
    <source>
        <dbReference type="Proteomes" id="UP000078542"/>
    </source>
</evidence>
<dbReference type="Proteomes" id="UP000078542">
    <property type="component" value="Unassembled WGS sequence"/>
</dbReference>